<protein>
    <recommendedName>
        <fullName evidence="4">DUF3289 family protein</fullName>
    </recommendedName>
</protein>
<feature type="coiled-coil region" evidence="1">
    <location>
        <begin position="205"/>
        <end position="232"/>
    </location>
</feature>
<dbReference type="Pfam" id="PF11692">
    <property type="entry name" value="DUF3289"/>
    <property type="match status" value="1"/>
</dbReference>
<dbReference type="HOGENOM" id="CLU_725490_0_0_12"/>
<name>F2NUE1_TRES6</name>
<dbReference type="eggNOG" id="ENOG5033I0B">
    <property type="taxonomic scope" value="Bacteria"/>
</dbReference>
<evidence type="ECO:0000313" key="3">
    <source>
        <dbReference type="Proteomes" id="UP000006852"/>
    </source>
</evidence>
<keyword evidence="3" id="KW-1185">Reference proteome</keyword>
<dbReference type="RefSeq" id="WP_013700545.1">
    <property type="nucleotide sequence ID" value="NC_015385.1"/>
</dbReference>
<dbReference type="GeneID" id="302997500"/>
<gene>
    <name evidence="2" type="ordered locus">Tresu_0275</name>
</gene>
<sequence>MSEIEETSKVINDDIGSWYFGYTLLKSTKLDITNYRIFKLTSWIKKRNQINEIIKKGKSIIIAKNEIDIALILGLETDVTNEEKSEDIDNSFSYIQINNTPEYLYGTTHRPGLKNDKELADDMIIGDKSESYFNNIKDKKGKDIDFSSILKHKTEPDKLFKIMKSNLNNFSMFELDDVLSEWIDFFKRKVLVSYGQDFTFRKKENSNLTQKIKEHEKTKDMIKRIKDILEKELTKKDVKGDIYQLLLEIKKNKNNAFYKELHWGTNLENDRTPNYSTNTDSLMGLRILINDVWGYDIEIEKYKIEDSEISGTLIIKFFDNFGLDDDDISKFGNKLNGDGFKAWYFIQHYNGFTKVEGFGKTCYQPFITQATVKEEFCFKYE</sequence>
<dbReference type="OrthoDB" id="612868at2"/>
<proteinExistence type="predicted"/>
<evidence type="ECO:0000256" key="1">
    <source>
        <dbReference type="SAM" id="Coils"/>
    </source>
</evidence>
<dbReference type="KEGG" id="tsu:Tresu_0275"/>
<dbReference type="STRING" id="869209.Tresu_0275"/>
<dbReference type="AlphaFoldDB" id="F2NUE1"/>
<organism evidence="2 3">
    <name type="scientific">Treponema succinifaciens (strain ATCC 33096 / DSM 2489 / 6091)</name>
    <dbReference type="NCBI Taxonomy" id="869209"/>
    <lineage>
        <taxon>Bacteria</taxon>
        <taxon>Pseudomonadati</taxon>
        <taxon>Spirochaetota</taxon>
        <taxon>Spirochaetia</taxon>
        <taxon>Spirochaetales</taxon>
        <taxon>Treponemataceae</taxon>
        <taxon>Treponema</taxon>
    </lineage>
</organism>
<evidence type="ECO:0008006" key="4">
    <source>
        <dbReference type="Google" id="ProtNLM"/>
    </source>
</evidence>
<dbReference type="InterPro" id="IPR017483">
    <property type="entry name" value="CHP03034"/>
</dbReference>
<dbReference type="EMBL" id="CP002631">
    <property type="protein sequence ID" value="AEB13234.1"/>
    <property type="molecule type" value="Genomic_DNA"/>
</dbReference>
<evidence type="ECO:0000313" key="2">
    <source>
        <dbReference type="EMBL" id="AEB13234.1"/>
    </source>
</evidence>
<reference evidence="3" key="2">
    <citation type="submission" date="2011-04" db="EMBL/GenBank/DDBJ databases">
        <title>The complete genome of chromosome of Treponema succinifaciens DSM 2489.</title>
        <authorList>
            <person name="Lucas S."/>
            <person name="Copeland A."/>
            <person name="Lapidus A."/>
            <person name="Bruce D."/>
            <person name="Goodwin L."/>
            <person name="Pitluck S."/>
            <person name="Peters L."/>
            <person name="Kyrpides N."/>
            <person name="Mavromatis K."/>
            <person name="Ivanova N."/>
            <person name="Ovchinnikova G."/>
            <person name="Teshima H."/>
            <person name="Detter J.C."/>
            <person name="Tapia R."/>
            <person name="Han C."/>
            <person name="Land M."/>
            <person name="Hauser L."/>
            <person name="Markowitz V."/>
            <person name="Cheng J.-F."/>
            <person name="Hugenholtz P."/>
            <person name="Woyke T."/>
            <person name="Wu D."/>
            <person name="Gronow S."/>
            <person name="Wellnitz S."/>
            <person name="Brambilla E."/>
            <person name="Klenk H.-P."/>
            <person name="Eisen J.A."/>
        </authorList>
    </citation>
    <scope>NUCLEOTIDE SEQUENCE [LARGE SCALE GENOMIC DNA]</scope>
    <source>
        <strain evidence="3">ATCC 33096 / DSM 2489 / 6091</strain>
    </source>
</reference>
<dbReference type="Proteomes" id="UP000006852">
    <property type="component" value="Chromosome"/>
</dbReference>
<keyword evidence="1" id="KW-0175">Coiled coil</keyword>
<accession>F2NUE1</accession>
<reference evidence="2 3" key="1">
    <citation type="journal article" date="2011" name="Stand. Genomic Sci.">
        <title>Complete genome sequence of Treponema succinifaciens type strain (6091).</title>
        <authorList>
            <person name="Han C."/>
            <person name="Gronow S."/>
            <person name="Teshima H."/>
            <person name="Lapidus A."/>
            <person name="Nolan M."/>
            <person name="Lucas S."/>
            <person name="Hammon N."/>
            <person name="Deshpande S."/>
            <person name="Cheng J.F."/>
            <person name="Zeytun A."/>
            <person name="Tapia R."/>
            <person name="Goodwin L."/>
            <person name="Pitluck S."/>
            <person name="Liolios K."/>
            <person name="Pagani I."/>
            <person name="Ivanova N."/>
            <person name="Mavromatis K."/>
            <person name="Mikhailova N."/>
            <person name="Huntemann M."/>
            <person name="Pati A."/>
            <person name="Chen A."/>
            <person name="Palaniappan K."/>
            <person name="Land M."/>
            <person name="Hauser L."/>
            <person name="Brambilla E.M."/>
            <person name="Rohde M."/>
            <person name="Goker M."/>
            <person name="Woyke T."/>
            <person name="Bristow J."/>
            <person name="Eisen J.A."/>
            <person name="Markowitz V."/>
            <person name="Hugenholtz P."/>
            <person name="Kyrpides N.C."/>
            <person name="Klenk H.P."/>
            <person name="Detter J.C."/>
        </authorList>
    </citation>
    <scope>NUCLEOTIDE SEQUENCE [LARGE SCALE GENOMIC DNA]</scope>
    <source>
        <strain evidence="3">ATCC 33096 / DSM 2489 / 6091</strain>
    </source>
</reference>